<evidence type="ECO:0000313" key="2">
    <source>
        <dbReference type="EMBL" id="KGX91631.1"/>
    </source>
</evidence>
<dbReference type="GO" id="GO:0016747">
    <property type="term" value="F:acyltransferase activity, transferring groups other than amino-acyl groups"/>
    <property type="evidence" value="ECO:0007669"/>
    <property type="project" value="InterPro"/>
</dbReference>
<dbReference type="PANTHER" id="PTHR43233">
    <property type="entry name" value="FAMILY N-ACETYLTRANSFERASE, PUTATIVE (AFU_ORTHOLOGUE AFUA_6G03350)-RELATED"/>
    <property type="match status" value="1"/>
</dbReference>
<sequence>MRIVTNKEVPQEQLTAFLERQWGSSQMVVSGKVFNCEQIDAFVGIVDDVIVGLLTYELNGGAEIVSLDSVHEGNGMGTALLQALEDHLVHKGIEVVRVVTTNDNVHAIRFYQKRGYRMTAVVTGGAEQSRLLKPTIPMIGNDGIRIRDEIVMEKHFPYEISETNYTVSTNKNDLPIPAIHDFLCNHSDWSKGITFQDVFISIQQSRLCFGVFKGSPSERNLVGFARVVTDETTFAYLCDVFIVAEARGQGLGKHLVQAVMLHPRLRNIRRTLLMTADAHELYRPFGFEEPKQLQLYMERVIETSLDGFGPTRVK</sequence>
<dbReference type="Pfam" id="PF13508">
    <property type="entry name" value="Acetyltransf_7"/>
    <property type="match status" value="1"/>
</dbReference>
<gene>
    <name evidence="2" type="ORF">N781_03905</name>
</gene>
<name>A0A0A5GEI7_9BACI</name>
<dbReference type="InterPro" id="IPR000182">
    <property type="entry name" value="GNAT_dom"/>
</dbReference>
<dbReference type="PANTHER" id="PTHR43233:SF1">
    <property type="entry name" value="FAMILY N-ACETYLTRANSFERASE, PUTATIVE (AFU_ORTHOLOGUE AFUA_6G03350)-RELATED"/>
    <property type="match status" value="1"/>
</dbReference>
<keyword evidence="2" id="KW-0808">Transferase</keyword>
<organism evidence="2 3">
    <name type="scientific">Pontibacillus halophilus JSM 076056 = DSM 19796</name>
    <dbReference type="NCBI Taxonomy" id="1385510"/>
    <lineage>
        <taxon>Bacteria</taxon>
        <taxon>Bacillati</taxon>
        <taxon>Bacillota</taxon>
        <taxon>Bacilli</taxon>
        <taxon>Bacillales</taxon>
        <taxon>Bacillaceae</taxon>
        <taxon>Pontibacillus</taxon>
    </lineage>
</organism>
<dbReference type="OrthoDB" id="3216107at2"/>
<accession>A0A0A5GEI7</accession>
<dbReference type="Gene3D" id="3.40.630.30">
    <property type="match status" value="2"/>
</dbReference>
<evidence type="ECO:0000313" key="3">
    <source>
        <dbReference type="Proteomes" id="UP000030528"/>
    </source>
</evidence>
<dbReference type="EMBL" id="AVPE01000009">
    <property type="protein sequence ID" value="KGX91631.1"/>
    <property type="molecule type" value="Genomic_DNA"/>
</dbReference>
<comment type="caution">
    <text evidence="2">The sequence shown here is derived from an EMBL/GenBank/DDBJ whole genome shotgun (WGS) entry which is preliminary data.</text>
</comment>
<dbReference type="eggNOG" id="COG0456">
    <property type="taxonomic scope" value="Bacteria"/>
</dbReference>
<evidence type="ECO:0000259" key="1">
    <source>
        <dbReference type="PROSITE" id="PS51186"/>
    </source>
</evidence>
<dbReference type="Proteomes" id="UP000030528">
    <property type="component" value="Unassembled WGS sequence"/>
</dbReference>
<dbReference type="CDD" id="cd04301">
    <property type="entry name" value="NAT_SF"/>
    <property type="match status" value="2"/>
</dbReference>
<feature type="domain" description="N-acetyltransferase" evidence="1">
    <location>
        <begin position="144"/>
        <end position="306"/>
    </location>
</feature>
<dbReference type="RefSeq" id="WP_051239872.1">
    <property type="nucleotide sequence ID" value="NZ_AULI01000009.1"/>
</dbReference>
<dbReference type="Pfam" id="PF00583">
    <property type="entry name" value="Acetyltransf_1"/>
    <property type="match status" value="1"/>
</dbReference>
<dbReference type="STRING" id="1385510.GCA_000425205_02295"/>
<keyword evidence="3" id="KW-1185">Reference proteome</keyword>
<feature type="domain" description="N-acetyltransferase" evidence="1">
    <location>
        <begin position="1"/>
        <end position="137"/>
    </location>
</feature>
<dbReference type="InterPro" id="IPR016181">
    <property type="entry name" value="Acyl_CoA_acyltransferase"/>
</dbReference>
<dbReference type="InterPro" id="IPR053144">
    <property type="entry name" value="Acetyltransferase_Butenolide"/>
</dbReference>
<proteinExistence type="predicted"/>
<dbReference type="AlphaFoldDB" id="A0A0A5GEI7"/>
<dbReference type="SUPFAM" id="SSF55729">
    <property type="entry name" value="Acyl-CoA N-acyltransferases (Nat)"/>
    <property type="match status" value="2"/>
</dbReference>
<protein>
    <submittedName>
        <fullName evidence="2">N-acetyltransferase GCN5</fullName>
    </submittedName>
</protein>
<dbReference type="PROSITE" id="PS51186">
    <property type="entry name" value="GNAT"/>
    <property type="match status" value="2"/>
</dbReference>
<reference evidence="2 3" key="1">
    <citation type="submission" date="2013-08" db="EMBL/GenBank/DDBJ databases">
        <authorList>
            <person name="Huang J."/>
            <person name="Wang G."/>
        </authorList>
    </citation>
    <scope>NUCLEOTIDE SEQUENCE [LARGE SCALE GENOMIC DNA]</scope>
    <source>
        <strain evidence="2 3">JSM 076056</strain>
    </source>
</reference>